<dbReference type="Pfam" id="PF00072">
    <property type="entry name" value="Response_reg"/>
    <property type="match status" value="1"/>
</dbReference>
<dbReference type="Pfam" id="PF00196">
    <property type="entry name" value="GerE"/>
    <property type="match status" value="1"/>
</dbReference>
<dbReference type="PROSITE" id="PS50043">
    <property type="entry name" value="HTH_LUXR_2"/>
    <property type="match status" value="1"/>
</dbReference>
<gene>
    <name evidence="8" type="ORF">FH965_04570</name>
</gene>
<dbReference type="InterPro" id="IPR058245">
    <property type="entry name" value="NreC/VraR/RcsB-like_REC"/>
</dbReference>
<dbReference type="SUPFAM" id="SSF52172">
    <property type="entry name" value="CheY-like"/>
    <property type="match status" value="1"/>
</dbReference>
<dbReference type="GO" id="GO:0003677">
    <property type="term" value="F:DNA binding"/>
    <property type="evidence" value="ECO:0007669"/>
    <property type="project" value="UniProtKB-KW"/>
</dbReference>
<dbReference type="CDD" id="cd06170">
    <property type="entry name" value="LuxR_C_like"/>
    <property type="match status" value="1"/>
</dbReference>
<evidence type="ECO:0000256" key="1">
    <source>
        <dbReference type="ARBA" id="ARBA00022553"/>
    </source>
</evidence>
<dbReference type="SMART" id="SM00421">
    <property type="entry name" value="HTH_LUXR"/>
    <property type="match status" value="1"/>
</dbReference>
<dbReference type="Gene3D" id="3.40.50.2300">
    <property type="match status" value="1"/>
</dbReference>
<dbReference type="InterPro" id="IPR000792">
    <property type="entry name" value="Tscrpt_reg_LuxR_C"/>
</dbReference>
<dbReference type="PROSITE" id="PS50110">
    <property type="entry name" value="RESPONSE_REGULATORY"/>
    <property type="match status" value="1"/>
</dbReference>
<dbReference type="GO" id="GO:0000160">
    <property type="term" value="P:phosphorelay signal transduction system"/>
    <property type="evidence" value="ECO:0007669"/>
    <property type="project" value="InterPro"/>
</dbReference>
<dbReference type="PANTHER" id="PTHR43214:SF24">
    <property type="entry name" value="TRANSCRIPTIONAL REGULATORY PROTEIN NARL-RELATED"/>
    <property type="match status" value="1"/>
</dbReference>
<name>A0A516R2N8_STRST</name>
<reference evidence="8 9" key="1">
    <citation type="journal article" date="2019" name="J. Ind. Microbiol. Biotechnol.">
        <title>The complete genomic sequence of Streptomyces spectabilis NRRL-2792 and identification of secondary metabolite biosynthetic gene clusters.</title>
        <authorList>
            <person name="Sinha A."/>
            <person name="Phillips-Salemka S."/>
            <person name="Niraula T.A."/>
            <person name="Short K.A."/>
            <person name="Niraula N.P."/>
        </authorList>
    </citation>
    <scope>NUCLEOTIDE SEQUENCE [LARGE SCALE GENOMIC DNA]</scope>
    <source>
        <strain evidence="8 9">NRRL 2792</strain>
    </source>
</reference>
<dbReference type="InterPro" id="IPR016032">
    <property type="entry name" value="Sig_transdc_resp-reg_C-effctor"/>
</dbReference>
<evidence type="ECO:0000256" key="4">
    <source>
        <dbReference type="ARBA" id="ARBA00023163"/>
    </source>
</evidence>
<dbReference type="GO" id="GO:0006355">
    <property type="term" value="P:regulation of DNA-templated transcription"/>
    <property type="evidence" value="ECO:0007669"/>
    <property type="project" value="InterPro"/>
</dbReference>
<keyword evidence="1 5" id="KW-0597">Phosphoprotein</keyword>
<feature type="modified residue" description="4-aspartylphosphate" evidence="5">
    <location>
        <position position="55"/>
    </location>
</feature>
<dbReference type="PANTHER" id="PTHR43214">
    <property type="entry name" value="TWO-COMPONENT RESPONSE REGULATOR"/>
    <property type="match status" value="1"/>
</dbReference>
<evidence type="ECO:0000259" key="7">
    <source>
        <dbReference type="PROSITE" id="PS50110"/>
    </source>
</evidence>
<evidence type="ECO:0000256" key="2">
    <source>
        <dbReference type="ARBA" id="ARBA00023015"/>
    </source>
</evidence>
<dbReference type="SUPFAM" id="SSF46894">
    <property type="entry name" value="C-terminal effector domain of the bipartite response regulators"/>
    <property type="match status" value="1"/>
</dbReference>
<evidence type="ECO:0000313" key="8">
    <source>
        <dbReference type="EMBL" id="QDQ09923.1"/>
    </source>
</evidence>
<dbReference type="PRINTS" id="PR00038">
    <property type="entry name" value="HTHLUXR"/>
</dbReference>
<dbReference type="InterPro" id="IPR039420">
    <property type="entry name" value="WalR-like"/>
</dbReference>
<dbReference type="InterPro" id="IPR011006">
    <property type="entry name" value="CheY-like_superfamily"/>
</dbReference>
<sequence>MTVRVVVVDDQAVVRAGFAAVIDAEPNLTVTGQAADGAEALELARAHRPDVVLMDIRMPGMDGLTATRLLTALDPPVRVLVLTTFRRDEYVFAALRGGASGFLLKDCEPQHLVDAIRTVAAGEALLAPAVTRRLIDAFASGAVAARPRPDGRLDVLTARETDVLRAVAAGLSNPEIAQALGIGRSTVKTHVNAILAKLSLRDRAQAIILAYEVGLVSPDADGAANGARVTGWCGTDPSPRT</sequence>
<feature type="domain" description="Response regulatory" evidence="7">
    <location>
        <begin position="4"/>
        <end position="120"/>
    </location>
</feature>
<evidence type="ECO:0000256" key="5">
    <source>
        <dbReference type="PROSITE-ProRule" id="PRU00169"/>
    </source>
</evidence>
<keyword evidence="4" id="KW-0804">Transcription</keyword>
<accession>A0A516R2N8</accession>
<dbReference type="CDD" id="cd17535">
    <property type="entry name" value="REC_NarL-like"/>
    <property type="match status" value="1"/>
</dbReference>
<protein>
    <submittedName>
        <fullName evidence="8">Response regulator transcription factor</fullName>
    </submittedName>
</protein>
<dbReference type="RefSeq" id="WP_144001499.1">
    <property type="nucleotide sequence ID" value="NZ_CP040916.1"/>
</dbReference>
<dbReference type="SMART" id="SM00448">
    <property type="entry name" value="REC"/>
    <property type="match status" value="1"/>
</dbReference>
<proteinExistence type="predicted"/>
<dbReference type="EMBL" id="CP040916">
    <property type="protein sequence ID" value="QDQ09923.1"/>
    <property type="molecule type" value="Genomic_DNA"/>
</dbReference>
<dbReference type="InterPro" id="IPR001789">
    <property type="entry name" value="Sig_transdc_resp-reg_receiver"/>
</dbReference>
<keyword evidence="2" id="KW-0805">Transcription regulation</keyword>
<evidence type="ECO:0000259" key="6">
    <source>
        <dbReference type="PROSITE" id="PS50043"/>
    </source>
</evidence>
<evidence type="ECO:0000313" key="9">
    <source>
        <dbReference type="Proteomes" id="UP000316806"/>
    </source>
</evidence>
<dbReference type="Proteomes" id="UP000316806">
    <property type="component" value="Chromosome"/>
</dbReference>
<keyword evidence="3" id="KW-0238">DNA-binding</keyword>
<dbReference type="PROSITE" id="PS00622">
    <property type="entry name" value="HTH_LUXR_1"/>
    <property type="match status" value="1"/>
</dbReference>
<feature type="domain" description="HTH luxR-type" evidence="6">
    <location>
        <begin position="149"/>
        <end position="214"/>
    </location>
</feature>
<organism evidence="8 9">
    <name type="scientific">Streptomyces spectabilis</name>
    <dbReference type="NCBI Taxonomy" id="68270"/>
    <lineage>
        <taxon>Bacteria</taxon>
        <taxon>Bacillati</taxon>
        <taxon>Actinomycetota</taxon>
        <taxon>Actinomycetes</taxon>
        <taxon>Kitasatosporales</taxon>
        <taxon>Streptomycetaceae</taxon>
        <taxon>Streptomyces</taxon>
    </lineage>
</organism>
<evidence type="ECO:0000256" key="3">
    <source>
        <dbReference type="ARBA" id="ARBA00023125"/>
    </source>
</evidence>
<dbReference type="AlphaFoldDB" id="A0A516R2N8"/>